<accession>A0A6H5IHJ6</accession>
<dbReference type="Proteomes" id="UP000479190">
    <property type="component" value="Unassembled WGS sequence"/>
</dbReference>
<proteinExistence type="predicted"/>
<reference evidence="2 3" key="1">
    <citation type="submission" date="2020-02" db="EMBL/GenBank/DDBJ databases">
        <authorList>
            <person name="Ferguson B K."/>
        </authorList>
    </citation>
    <scope>NUCLEOTIDE SEQUENCE [LARGE SCALE GENOMIC DNA]</scope>
</reference>
<keyword evidence="1" id="KW-1133">Transmembrane helix</keyword>
<protein>
    <submittedName>
        <fullName evidence="2">Uncharacterized protein</fullName>
    </submittedName>
</protein>
<evidence type="ECO:0000256" key="1">
    <source>
        <dbReference type="SAM" id="Phobius"/>
    </source>
</evidence>
<organism evidence="2 3">
    <name type="scientific">Trichogramma brassicae</name>
    <dbReference type="NCBI Taxonomy" id="86971"/>
    <lineage>
        <taxon>Eukaryota</taxon>
        <taxon>Metazoa</taxon>
        <taxon>Ecdysozoa</taxon>
        <taxon>Arthropoda</taxon>
        <taxon>Hexapoda</taxon>
        <taxon>Insecta</taxon>
        <taxon>Pterygota</taxon>
        <taxon>Neoptera</taxon>
        <taxon>Endopterygota</taxon>
        <taxon>Hymenoptera</taxon>
        <taxon>Apocrita</taxon>
        <taxon>Proctotrupomorpha</taxon>
        <taxon>Chalcidoidea</taxon>
        <taxon>Trichogrammatidae</taxon>
        <taxon>Trichogramma</taxon>
    </lineage>
</organism>
<name>A0A6H5IHJ6_9HYME</name>
<dbReference type="EMBL" id="CADCXV010000839">
    <property type="protein sequence ID" value="CAB0036953.1"/>
    <property type="molecule type" value="Genomic_DNA"/>
</dbReference>
<feature type="transmembrane region" description="Helical" evidence="1">
    <location>
        <begin position="136"/>
        <end position="156"/>
    </location>
</feature>
<sequence>MIVKKRFTSNEFEDVCNFVTAQKIIFLIDTKRSEPSQTSVINEYFGDLCRAKKPDRVFAARRLSAVFVGPRDQLQQLTQYCTCATAAAAAATPSGWHEIAVYRITAGKKKRSSSSSSSGATHAAAAFDAFASYVDYFFLILFFALYFAELAASVLGQESKKIRRPRPSFEALKKRMIFVIELAARSYTSPASSKSGNSRARRRAQAFQWCSSFRDAAHFNPFL</sequence>
<evidence type="ECO:0000313" key="2">
    <source>
        <dbReference type="EMBL" id="CAB0036953.1"/>
    </source>
</evidence>
<gene>
    <name evidence="2" type="ORF">TBRA_LOCUS8793</name>
</gene>
<keyword evidence="1" id="KW-0472">Membrane</keyword>
<keyword evidence="3" id="KW-1185">Reference proteome</keyword>
<dbReference type="AlphaFoldDB" id="A0A6H5IHJ6"/>
<evidence type="ECO:0000313" key="3">
    <source>
        <dbReference type="Proteomes" id="UP000479190"/>
    </source>
</evidence>
<keyword evidence="1" id="KW-0812">Transmembrane</keyword>